<name>A0AAV4DNJ8_9GAST</name>
<organism evidence="2 3">
    <name type="scientific">Plakobranchus ocellatus</name>
    <dbReference type="NCBI Taxonomy" id="259542"/>
    <lineage>
        <taxon>Eukaryota</taxon>
        <taxon>Metazoa</taxon>
        <taxon>Spiralia</taxon>
        <taxon>Lophotrochozoa</taxon>
        <taxon>Mollusca</taxon>
        <taxon>Gastropoda</taxon>
        <taxon>Heterobranchia</taxon>
        <taxon>Euthyneura</taxon>
        <taxon>Panpulmonata</taxon>
        <taxon>Sacoglossa</taxon>
        <taxon>Placobranchoidea</taxon>
        <taxon>Plakobranchidae</taxon>
        <taxon>Plakobranchus</taxon>
    </lineage>
</organism>
<sequence length="97" mass="11627">MCLGDILREMRDFYSYTESCLDEVKLLMKKLETKMTKIRKDVEMIKEKQETQRLDIDTMGQKVKFVRGRVDVWKEQVELMGRNCCRNNVLLYGIKNK</sequence>
<accession>A0AAV4DNJ8</accession>
<evidence type="ECO:0000256" key="1">
    <source>
        <dbReference type="SAM" id="Coils"/>
    </source>
</evidence>
<dbReference type="Proteomes" id="UP000735302">
    <property type="component" value="Unassembled WGS sequence"/>
</dbReference>
<proteinExistence type="predicted"/>
<feature type="coiled-coil region" evidence="1">
    <location>
        <begin position="21"/>
        <end position="48"/>
    </location>
</feature>
<evidence type="ECO:0000313" key="3">
    <source>
        <dbReference type="Proteomes" id="UP000735302"/>
    </source>
</evidence>
<comment type="caution">
    <text evidence="2">The sequence shown here is derived from an EMBL/GenBank/DDBJ whole genome shotgun (WGS) entry which is preliminary data.</text>
</comment>
<dbReference type="EMBL" id="BLXT01008063">
    <property type="protein sequence ID" value="GFO45485.1"/>
    <property type="molecule type" value="Genomic_DNA"/>
</dbReference>
<reference evidence="2 3" key="1">
    <citation type="journal article" date="2021" name="Elife">
        <title>Chloroplast acquisition without the gene transfer in kleptoplastic sea slugs, Plakobranchus ocellatus.</title>
        <authorList>
            <person name="Maeda T."/>
            <person name="Takahashi S."/>
            <person name="Yoshida T."/>
            <person name="Shimamura S."/>
            <person name="Takaki Y."/>
            <person name="Nagai Y."/>
            <person name="Toyoda A."/>
            <person name="Suzuki Y."/>
            <person name="Arimoto A."/>
            <person name="Ishii H."/>
            <person name="Satoh N."/>
            <person name="Nishiyama T."/>
            <person name="Hasebe M."/>
            <person name="Maruyama T."/>
            <person name="Minagawa J."/>
            <person name="Obokata J."/>
            <person name="Shigenobu S."/>
        </authorList>
    </citation>
    <scope>NUCLEOTIDE SEQUENCE [LARGE SCALE GENOMIC DNA]</scope>
</reference>
<keyword evidence="1" id="KW-0175">Coiled coil</keyword>
<keyword evidence="3" id="KW-1185">Reference proteome</keyword>
<gene>
    <name evidence="2" type="ORF">PoB_007199000</name>
</gene>
<dbReference type="AlphaFoldDB" id="A0AAV4DNJ8"/>
<protein>
    <submittedName>
        <fullName evidence="2">Uncharacterized protein</fullName>
    </submittedName>
</protein>
<evidence type="ECO:0000313" key="2">
    <source>
        <dbReference type="EMBL" id="GFO45485.1"/>
    </source>
</evidence>